<keyword evidence="1" id="KW-0472">Membrane</keyword>
<feature type="transmembrane region" description="Helical" evidence="1">
    <location>
        <begin position="12"/>
        <end position="32"/>
    </location>
</feature>
<organism evidence="3 4">
    <name type="scientific">Bauldia litoralis</name>
    <dbReference type="NCBI Taxonomy" id="665467"/>
    <lineage>
        <taxon>Bacteria</taxon>
        <taxon>Pseudomonadati</taxon>
        <taxon>Pseudomonadota</taxon>
        <taxon>Alphaproteobacteria</taxon>
        <taxon>Hyphomicrobiales</taxon>
        <taxon>Kaistiaceae</taxon>
        <taxon>Bauldia</taxon>
    </lineage>
</organism>
<feature type="domain" description="SCP" evidence="2">
    <location>
        <begin position="58"/>
        <end position="173"/>
    </location>
</feature>
<keyword evidence="1" id="KW-1133">Transmembrane helix</keyword>
<proteinExistence type="predicted"/>
<keyword evidence="4" id="KW-1185">Reference proteome</keyword>
<evidence type="ECO:0000313" key="4">
    <source>
        <dbReference type="Proteomes" id="UP000199071"/>
    </source>
</evidence>
<sequence length="196" mass="20475">MDNTGLTRRSAFRIIAVGLAPVFMLSACASLFDKPDELIKGAGRPGPATVNPGSAARTISAYRTSRGLSAVSVDSKLTAIARGHSQAMARADNMSHRVRGESSFPQRLSQGGYDAGIAVENVSAGHRNFDEALAGWKASPGHNANLLKPGVTQMGIAVAYTANGKYGNFWTLVMAAPDDRRATLGPNAGPLVAVPR</sequence>
<dbReference type="PANTHER" id="PTHR31157:SF1">
    <property type="entry name" value="SCP DOMAIN-CONTAINING PROTEIN"/>
    <property type="match status" value="1"/>
</dbReference>
<dbReference type="Gene3D" id="3.40.33.10">
    <property type="entry name" value="CAP"/>
    <property type="match status" value="1"/>
</dbReference>
<gene>
    <name evidence="3" type="ORF">SAMN02982931_01980</name>
</gene>
<dbReference type="AlphaFoldDB" id="A0A1G6BXV6"/>
<evidence type="ECO:0000256" key="1">
    <source>
        <dbReference type="SAM" id="Phobius"/>
    </source>
</evidence>
<evidence type="ECO:0000259" key="2">
    <source>
        <dbReference type="Pfam" id="PF00188"/>
    </source>
</evidence>
<dbReference type="CDD" id="cd05379">
    <property type="entry name" value="CAP_bacterial"/>
    <property type="match status" value="1"/>
</dbReference>
<dbReference type="SUPFAM" id="SSF55797">
    <property type="entry name" value="PR-1-like"/>
    <property type="match status" value="1"/>
</dbReference>
<dbReference type="PANTHER" id="PTHR31157">
    <property type="entry name" value="SCP DOMAIN-CONTAINING PROTEIN"/>
    <property type="match status" value="1"/>
</dbReference>
<dbReference type="Proteomes" id="UP000199071">
    <property type="component" value="Unassembled WGS sequence"/>
</dbReference>
<dbReference type="RefSeq" id="WP_175478367.1">
    <property type="nucleotide sequence ID" value="NZ_FMXQ01000003.1"/>
</dbReference>
<evidence type="ECO:0000313" key="3">
    <source>
        <dbReference type="EMBL" id="SDB25420.1"/>
    </source>
</evidence>
<keyword evidence="1" id="KW-0812">Transmembrane</keyword>
<name>A0A1G6BXV6_9HYPH</name>
<dbReference type="Pfam" id="PF00188">
    <property type="entry name" value="CAP"/>
    <property type="match status" value="1"/>
</dbReference>
<dbReference type="STRING" id="665467.SAMN02982931_01980"/>
<dbReference type="InterPro" id="IPR035940">
    <property type="entry name" value="CAP_sf"/>
</dbReference>
<protein>
    <submittedName>
        <fullName evidence="3">Cysteine-rich secretory protein family protein</fullName>
    </submittedName>
</protein>
<accession>A0A1G6BXV6</accession>
<reference evidence="3 4" key="1">
    <citation type="submission" date="2016-10" db="EMBL/GenBank/DDBJ databases">
        <authorList>
            <person name="de Groot N.N."/>
        </authorList>
    </citation>
    <scope>NUCLEOTIDE SEQUENCE [LARGE SCALE GENOMIC DNA]</scope>
    <source>
        <strain evidence="3 4">ATCC 35022</strain>
    </source>
</reference>
<dbReference type="InterPro" id="IPR014044">
    <property type="entry name" value="CAP_dom"/>
</dbReference>
<dbReference type="EMBL" id="FMXQ01000003">
    <property type="protein sequence ID" value="SDB25420.1"/>
    <property type="molecule type" value="Genomic_DNA"/>
</dbReference>